<dbReference type="EC" id="1.6.5.9" evidence="2"/>
<evidence type="ECO:0000313" key="11">
    <source>
        <dbReference type="EMBL" id="MBC9812352.1"/>
    </source>
</evidence>
<dbReference type="AlphaFoldDB" id="A0A8J6TSL3"/>
<dbReference type="InterPro" id="IPR036188">
    <property type="entry name" value="FAD/NAD-bd_sf"/>
</dbReference>
<dbReference type="Pfam" id="PF22366">
    <property type="entry name" value="NDH2_C"/>
    <property type="match status" value="1"/>
</dbReference>
<reference evidence="11" key="1">
    <citation type="submission" date="2020-09" db="EMBL/GenBank/DDBJ databases">
        <title>Taishania pollutisoli gen. nov., sp. nov., Isolated from Tetrabromobisphenol A-Contaminated Soil.</title>
        <authorList>
            <person name="Chen Q."/>
        </authorList>
    </citation>
    <scope>NUCLEOTIDE SEQUENCE</scope>
    <source>
        <strain evidence="11">CZZ-1</strain>
    </source>
</reference>
<comment type="catalytic activity">
    <reaction evidence="8">
        <text>a quinone + NADH + H(+) = a quinol + NAD(+)</text>
        <dbReference type="Rhea" id="RHEA:46160"/>
        <dbReference type="ChEBI" id="CHEBI:15378"/>
        <dbReference type="ChEBI" id="CHEBI:24646"/>
        <dbReference type="ChEBI" id="CHEBI:57540"/>
        <dbReference type="ChEBI" id="CHEBI:57945"/>
        <dbReference type="ChEBI" id="CHEBI:132124"/>
        <dbReference type="EC" id="1.6.5.9"/>
    </reaction>
</comment>
<evidence type="ECO:0000256" key="1">
    <source>
        <dbReference type="ARBA" id="ARBA00005272"/>
    </source>
</evidence>
<dbReference type="Proteomes" id="UP000652681">
    <property type="component" value="Unassembled WGS sequence"/>
</dbReference>
<keyword evidence="12" id="KW-1185">Reference proteome</keyword>
<evidence type="ECO:0000313" key="12">
    <source>
        <dbReference type="Proteomes" id="UP000652681"/>
    </source>
</evidence>
<keyword evidence="5" id="KW-0809">Transit peptide</keyword>
<dbReference type="EMBL" id="JACVEL010000004">
    <property type="protein sequence ID" value="MBC9812352.1"/>
    <property type="molecule type" value="Genomic_DNA"/>
</dbReference>
<protein>
    <recommendedName>
        <fullName evidence="2">NADH:ubiquinone reductase (non-electrogenic)</fullName>
        <ecNumber evidence="2">1.6.5.9</ecNumber>
    </recommendedName>
</protein>
<dbReference type="InterPro" id="IPR045024">
    <property type="entry name" value="NDH-2"/>
</dbReference>
<sequence>MEIRIEKNAKKRIVVVGGGFGGLQISQDLSASDYQVVLIDRNNFYQFQPLFYQVATCGLETSSIVFPFRKVFQKSKNIHFRMTSVQQIIPEEHKIVTSLGDLEYDYLVIATGAGNNYFGNENIERHSLPMKSLVQSLHLRNTILERFEQALSVQESEQESYLTFVVAGGGPTGTELAGALAEMKSNILPKDYPELNFSKMKIILVEGGPRVLGAMHPESSEKAHHYLKELGVEIRLATLVEDYDGSVVKLKGGDDIHSKTLIWSAGIKGNMIDGLTKAEVVPGNRLKVDDYNRVIGYENIFAIGDIAAMLSEEYPKGHPQMAQPAMQQGKNLAKNFKMMVHNGPLKPFKYKNLGSMATVGRNKAVVELPRKRFGGFLAWFTWMFVHLRSIFGIKNKWIIFINWVWNYFTYNSSLRLIIRRREAKLKPSED</sequence>
<evidence type="ECO:0000256" key="3">
    <source>
        <dbReference type="ARBA" id="ARBA00022630"/>
    </source>
</evidence>
<gene>
    <name evidence="11" type="ORF">H9Y05_07675</name>
</gene>
<dbReference type="RefSeq" id="WP_216713944.1">
    <property type="nucleotide sequence ID" value="NZ_JACVEL010000004.1"/>
</dbReference>
<comment type="similarity">
    <text evidence="1">Belongs to the NADH dehydrogenase family.</text>
</comment>
<feature type="domain" description="FAD/NAD(P)-binding" evidence="9">
    <location>
        <begin position="12"/>
        <end position="329"/>
    </location>
</feature>
<dbReference type="Pfam" id="PF07992">
    <property type="entry name" value="Pyr_redox_2"/>
    <property type="match status" value="1"/>
</dbReference>
<evidence type="ECO:0000256" key="4">
    <source>
        <dbReference type="ARBA" id="ARBA00022827"/>
    </source>
</evidence>
<evidence type="ECO:0000256" key="7">
    <source>
        <dbReference type="ARBA" id="ARBA00023027"/>
    </source>
</evidence>
<accession>A0A8J6TSL3</accession>
<dbReference type="Gene3D" id="3.50.50.100">
    <property type="match status" value="1"/>
</dbReference>
<comment type="caution">
    <text evidence="11">The sequence shown here is derived from an EMBL/GenBank/DDBJ whole genome shotgun (WGS) entry which is preliminary data.</text>
</comment>
<dbReference type="SUPFAM" id="SSF51905">
    <property type="entry name" value="FAD/NAD(P)-binding domain"/>
    <property type="match status" value="2"/>
</dbReference>
<organism evidence="11 12">
    <name type="scientific">Taishania pollutisoli</name>
    <dbReference type="NCBI Taxonomy" id="2766479"/>
    <lineage>
        <taxon>Bacteria</taxon>
        <taxon>Pseudomonadati</taxon>
        <taxon>Bacteroidota</taxon>
        <taxon>Flavobacteriia</taxon>
        <taxon>Flavobacteriales</taxon>
        <taxon>Crocinitomicaceae</taxon>
        <taxon>Taishania</taxon>
    </lineage>
</organism>
<evidence type="ECO:0000256" key="2">
    <source>
        <dbReference type="ARBA" id="ARBA00012637"/>
    </source>
</evidence>
<keyword evidence="4" id="KW-0274">FAD</keyword>
<dbReference type="InterPro" id="IPR023753">
    <property type="entry name" value="FAD/NAD-binding_dom"/>
</dbReference>
<dbReference type="GO" id="GO:0050136">
    <property type="term" value="F:NADH dehydrogenase (quinone) (non-electrogenic) activity"/>
    <property type="evidence" value="ECO:0007669"/>
    <property type="project" value="UniProtKB-EC"/>
</dbReference>
<proteinExistence type="inferred from homology"/>
<dbReference type="PANTHER" id="PTHR43706:SF47">
    <property type="entry name" value="EXTERNAL NADH-UBIQUINONE OXIDOREDUCTASE 1, MITOCHONDRIAL-RELATED"/>
    <property type="match status" value="1"/>
</dbReference>
<dbReference type="InterPro" id="IPR054585">
    <property type="entry name" value="NDH2-like_C"/>
</dbReference>
<evidence type="ECO:0000256" key="6">
    <source>
        <dbReference type="ARBA" id="ARBA00023002"/>
    </source>
</evidence>
<feature type="domain" description="External alternative NADH-ubiquinone oxidoreductase-like C-terminal" evidence="10">
    <location>
        <begin position="353"/>
        <end position="408"/>
    </location>
</feature>
<keyword evidence="6" id="KW-0560">Oxidoreductase</keyword>
<evidence type="ECO:0000256" key="5">
    <source>
        <dbReference type="ARBA" id="ARBA00022946"/>
    </source>
</evidence>
<evidence type="ECO:0000256" key="8">
    <source>
        <dbReference type="ARBA" id="ARBA00047599"/>
    </source>
</evidence>
<evidence type="ECO:0000259" key="9">
    <source>
        <dbReference type="Pfam" id="PF07992"/>
    </source>
</evidence>
<dbReference type="PRINTS" id="PR00368">
    <property type="entry name" value="FADPNR"/>
</dbReference>
<dbReference type="PRINTS" id="PR00411">
    <property type="entry name" value="PNDRDTASEI"/>
</dbReference>
<keyword evidence="7" id="KW-0520">NAD</keyword>
<name>A0A8J6TSL3_9FLAO</name>
<evidence type="ECO:0000259" key="10">
    <source>
        <dbReference type="Pfam" id="PF22366"/>
    </source>
</evidence>
<keyword evidence="3" id="KW-0285">Flavoprotein</keyword>
<dbReference type="PANTHER" id="PTHR43706">
    <property type="entry name" value="NADH DEHYDROGENASE"/>
    <property type="match status" value="1"/>
</dbReference>